<dbReference type="GO" id="GO:0043565">
    <property type="term" value="F:sequence-specific DNA binding"/>
    <property type="evidence" value="ECO:0007669"/>
    <property type="project" value="TreeGrafter"/>
</dbReference>
<dbReference type="NCBIfam" id="NF047646">
    <property type="entry name" value="REP_Tyr_transpos"/>
    <property type="match status" value="1"/>
</dbReference>
<dbReference type="AlphaFoldDB" id="A0A2S8FI15"/>
<dbReference type="RefSeq" id="WP_105357008.1">
    <property type="nucleotide sequence ID" value="NZ_PUIB01000019.1"/>
</dbReference>
<dbReference type="Proteomes" id="UP000239388">
    <property type="component" value="Unassembled WGS sequence"/>
</dbReference>
<dbReference type="SMART" id="SM01321">
    <property type="entry name" value="Y1_Tnp"/>
    <property type="match status" value="1"/>
</dbReference>
<dbReference type="GO" id="GO:0004803">
    <property type="term" value="F:transposase activity"/>
    <property type="evidence" value="ECO:0007669"/>
    <property type="project" value="InterPro"/>
</dbReference>
<dbReference type="OrthoDB" id="277009at2"/>
<name>A0A2S8FI15_9BACT</name>
<dbReference type="PANTHER" id="PTHR36966">
    <property type="entry name" value="REP-ASSOCIATED TYROSINE TRANSPOSASE"/>
    <property type="match status" value="1"/>
</dbReference>
<dbReference type="EMBL" id="PUIB01000019">
    <property type="protein sequence ID" value="PQO31791.1"/>
    <property type="molecule type" value="Genomic_DNA"/>
</dbReference>
<gene>
    <name evidence="2" type="ORF">C5Y98_20505</name>
</gene>
<dbReference type="InterPro" id="IPR036515">
    <property type="entry name" value="Transposase_17_sf"/>
</dbReference>
<feature type="domain" description="Transposase IS200-like" evidence="1">
    <location>
        <begin position="8"/>
        <end position="136"/>
    </location>
</feature>
<comment type="caution">
    <text evidence="2">The sequence shown here is derived from an EMBL/GenBank/DDBJ whole genome shotgun (WGS) entry which is preliminary data.</text>
</comment>
<evidence type="ECO:0000259" key="1">
    <source>
        <dbReference type="SMART" id="SM01321"/>
    </source>
</evidence>
<proteinExistence type="predicted"/>
<dbReference type="SUPFAM" id="SSF143422">
    <property type="entry name" value="Transposase IS200-like"/>
    <property type="match status" value="1"/>
</dbReference>
<organism evidence="2 3">
    <name type="scientific">Blastopirellula marina</name>
    <dbReference type="NCBI Taxonomy" id="124"/>
    <lineage>
        <taxon>Bacteria</taxon>
        <taxon>Pseudomonadati</taxon>
        <taxon>Planctomycetota</taxon>
        <taxon>Planctomycetia</taxon>
        <taxon>Pirellulales</taxon>
        <taxon>Pirellulaceae</taxon>
        <taxon>Blastopirellula</taxon>
    </lineage>
</organism>
<protein>
    <submittedName>
        <fullName evidence="2">Transposase</fullName>
    </submittedName>
</protein>
<dbReference type="PANTHER" id="PTHR36966:SF1">
    <property type="entry name" value="REP-ASSOCIATED TYROSINE TRANSPOSASE"/>
    <property type="match status" value="1"/>
</dbReference>
<dbReference type="Pfam" id="PF01797">
    <property type="entry name" value="Y1_Tnp"/>
    <property type="match status" value="1"/>
</dbReference>
<evidence type="ECO:0000313" key="2">
    <source>
        <dbReference type="EMBL" id="PQO31791.1"/>
    </source>
</evidence>
<evidence type="ECO:0000313" key="3">
    <source>
        <dbReference type="Proteomes" id="UP000239388"/>
    </source>
</evidence>
<reference evidence="2 3" key="1">
    <citation type="submission" date="2018-02" db="EMBL/GenBank/DDBJ databases">
        <title>Comparative genomes isolates from brazilian mangrove.</title>
        <authorList>
            <person name="Araujo J.E."/>
            <person name="Taketani R.G."/>
            <person name="Silva M.C.P."/>
            <person name="Loureco M.V."/>
            <person name="Andreote F.D."/>
        </authorList>
    </citation>
    <scope>NUCLEOTIDE SEQUENCE [LARGE SCALE GENOMIC DNA]</scope>
    <source>
        <strain evidence="2 3">NAP PRIS-MGV</strain>
    </source>
</reference>
<accession>A0A2S8FI15</accession>
<sequence>MRRYLRSHHGGIYFFTVVTHQRRPILTTELGRNSLRTAIHFVRKTLPINIVAIVLLPDHLHTVWELPREDDDYPTRWRLIKSHFSRNWLAGGGQEGSRNPSRIEKQERAIWQRRYYEHTCRDERDLKRFVDYVHVNPLKHGLVERVSDWPWSSFLRYVQMGEYPRDWGNANIWHGDEFHNAE</sequence>
<dbReference type="Gene3D" id="3.30.70.1290">
    <property type="entry name" value="Transposase IS200-like"/>
    <property type="match status" value="1"/>
</dbReference>
<dbReference type="InterPro" id="IPR002686">
    <property type="entry name" value="Transposase_17"/>
</dbReference>
<dbReference type="GO" id="GO:0006313">
    <property type="term" value="P:DNA transposition"/>
    <property type="evidence" value="ECO:0007669"/>
    <property type="project" value="InterPro"/>
</dbReference>
<dbReference type="InterPro" id="IPR052715">
    <property type="entry name" value="RAYT_transposase"/>
</dbReference>